<dbReference type="PROSITE" id="PS00018">
    <property type="entry name" value="EF_HAND_1"/>
    <property type="match status" value="1"/>
</dbReference>
<name>A0A7S4AXA1_9STRA</name>
<evidence type="ECO:0000313" key="2">
    <source>
        <dbReference type="EMBL" id="CAE0730007.1"/>
    </source>
</evidence>
<reference evidence="2" key="1">
    <citation type="submission" date="2021-01" db="EMBL/GenBank/DDBJ databases">
        <authorList>
            <person name="Corre E."/>
            <person name="Pelletier E."/>
            <person name="Niang G."/>
            <person name="Scheremetjew M."/>
            <person name="Finn R."/>
            <person name="Kale V."/>
            <person name="Holt S."/>
            <person name="Cochrane G."/>
            <person name="Meng A."/>
            <person name="Brown T."/>
            <person name="Cohen L."/>
        </authorList>
    </citation>
    <scope>NUCLEOTIDE SEQUENCE</scope>
    <source>
        <strain evidence="2">10249 10 AB</strain>
    </source>
</reference>
<proteinExistence type="predicted"/>
<evidence type="ECO:0000256" key="1">
    <source>
        <dbReference type="SAM" id="Phobius"/>
    </source>
</evidence>
<protein>
    <recommendedName>
        <fullName evidence="3">EF-hand domain-containing protein</fullName>
    </recommendedName>
</protein>
<accession>A0A7S4AXA1</accession>
<dbReference type="AlphaFoldDB" id="A0A7S4AXA1"/>
<dbReference type="InterPro" id="IPR018247">
    <property type="entry name" value="EF_Hand_1_Ca_BS"/>
</dbReference>
<gene>
    <name evidence="2" type="ORF">PAUS00366_LOCUS22792</name>
</gene>
<feature type="transmembrane region" description="Helical" evidence="1">
    <location>
        <begin position="95"/>
        <end position="115"/>
    </location>
</feature>
<evidence type="ECO:0008006" key="3">
    <source>
        <dbReference type="Google" id="ProtNLM"/>
    </source>
</evidence>
<keyword evidence="1" id="KW-0472">Membrane</keyword>
<keyword evidence="1" id="KW-0812">Transmembrane</keyword>
<organism evidence="2">
    <name type="scientific">Pseudo-nitzschia australis</name>
    <dbReference type="NCBI Taxonomy" id="44445"/>
    <lineage>
        <taxon>Eukaryota</taxon>
        <taxon>Sar</taxon>
        <taxon>Stramenopiles</taxon>
        <taxon>Ochrophyta</taxon>
        <taxon>Bacillariophyta</taxon>
        <taxon>Bacillariophyceae</taxon>
        <taxon>Bacillariophycidae</taxon>
        <taxon>Bacillariales</taxon>
        <taxon>Bacillariaceae</taxon>
        <taxon>Pseudo-nitzschia</taxon>
    </lineage>
</organism>
<sequence>MESSSSQQQSRSTNTMFTTSIAEDKVAINEYGEGYPGSNIHNSSNIRISSLPQQIREFASKLDIDGDGDLNHSDVAMALYHLETKKKENKNLRNIIVVFSVLSVLLVACIFGASMTAARLSQEVHVNAANGFAYVKGSGEVMKTERAMVWEQGGIAELPTKTLNRLAEIVLAEGDVRFKIKGSARSRDPLNDSVILLVEGGTLTWDRVEGLVDATGHAKTLLENTFGKDAFEVDVHVDGTNNSRRNLLNACYEPYFGYGGSY</sequence>
<dbReference type="EMBL" id="HBIX01034867">
    <property type="protein sequence ID" value="CAE0730007.1"/>
    <property type="molecule type" value="Transcribed_RNA"/>
</dbReference>
<keyword evidence="1" id="KW-1133">Transmembrane helix</keyword>